<protein>
    <submittedName>
        <fullName evidence="2">Uncharacterized protein DUF1302</fullName>
    </submittedName>
</protein>
<organism evidence="2 3">
    <name type="scientific">Panacagrimonas perspica</name>
    <dbReference type="NCBI Taxonomy" id="381431"/>
    <lineage>
        <taxon>Bacteria</taxon>
        <taxon>Pseudomonadati</taxon>
        <taxon>Pseudomonadota</taxon>
        <taxon>Gammaproteobacteria</taxon>
        <taxon>Nevskiales</taxon>
        <taxon>Nevskiaceae</taxon>
        <taxon>Panacagrimonas</taxon>
    </lineage>
</organism>
<accession>A0A4R7NYV0</accession>
<dbReference type="EMBL" id="SOBT01000010">
    <property type="protein sequence ID" value="TDU26524.1"/>
    <property type="molecule type" value="Genomic_DNA"/>
</dbReference>
<keyword evidence="1" id="KW-0732">Signal</keyword>
<proteinExistence type="predicted"/>
<feature type="signal peptide" evidence="1">
    <location>
        <begin position="1"/>
        <end position="23"/>
    </location>
</feature>
<dbReference type="AlphaFoldDB" id="A0A4R7NYV0"/>
<sequence length="735" mass="80799">MLKTLARLSLVAAGLGMMVPAQAVNFEYGGAEFQWNTKLTAGAAWRMEGRDVGKIGKLNVPGQQNLCSNRGGDVANYGPYDDDCLSLFGDPGPNKRLVNARGGYFAALMDDGNLNYDNGDLVSSIFKINTQLGGTWGDWTLKLNYVGFYDETNYNLDVKHTNTQYQPSSERRSDSIQGRSGLKGEFREAFLLRNFDIGDRSFSIAVGNQRLRWGEANLHLFNTLDAINPLDAILALQPGFNLNELAVPTGMVLLTADIVTNVSAELMYQYDWDTTRVQPSGTFFSSADPAGIDTYRPVLSLGQFPEDPNNQYIPALPFRLLSSSTRNAPVEENGRPAKDGGQFGLRVNWYAENLNDGTEFGVYFLNYHSRVPYFSIIEAQATCLRRNGIGDAVTSLAGCLAPQSAGVFNPYLLGNSNPAGEPLPINSSTLLLDYPEDIRMFGVSFNTTALGWSVSGEYSYRPNLPAQVLISDVFFAGYQQAFAQRDVTLGSSGLPPQVDALLGQLGIHIPATGAILPGAETFIPSFLTQYRGRTIANNDEYQPGEYVKGYERLKVGQFVINALKLFPSTLGADDVTFLAEFGFTHIIDMPEKGDIYFQGNLEHTHPSPGADCTGFAAGTNCNALDVVARINPTRMKDGFADDFAAGLRFLLQFNYSNFMNSGVNVKPTLLWFEDIYGTTIFPVQNYVEGNRWVIPGLQFEIGQSLNGTLLYQYFDGKDNVLQDRDNLSVSLTYSF</sequence>
<name>A0A4R7NYV0_9GAMM</name>
<evidence type="ECO:0000313" key="3">
    <source>
        <dbReference type="Proteomes" id="UP000295341"/>
    </source>
</evidence>
<keyword evidence="3" id="KW-1185">Reference proteome</keyword>
<dbReference type="OrthoDB" id="7000272at2"/>
<dbReference type="InterPro" id="IPR010727">
    <property type="entry name" value="DUF1302"/>
</dbReference>
<evidence type="ECO:0000256" key="1">
    <source>
        <dbReference type="SAM" id="SignalP"/>
    </source>
</evidence>
<comment type="caution">
    <text evidence="2">The sequence shown here is derived from an EMBL/GenBank/DDBJ whole genome shotgun (WGS) entry which is preliminary data.</text>
</comment>
<feature type="chain" id="PRO_5020487737" evidence="1">
    <location>
        <begin position="24"/>
        <end position="735"/>
    </location>
</feature>
<dbReference type="Proteomes" id="UP000295341">
    <property type="component" value="Unassembled WGS sequence"/>
</dbReference>
<evidence type="ECO:0000313" key="2">
    <source>
        <dbReference type="EMBL" id="TDU26524.1"/>
    </source>
</evidence>
<dbReference type="Pfam" id="PF06980">
    <property type="entry name" value="DUF1302"/>
    <property type="match status" value="1"/>
</dbReference>
<dbReference type="RefSeq" id="WP_133882720.1">
    <property type="nucleotide sequence ID" value="NZ_MWIN01000019.1"/>
</dbReference>
<reference evidence="2 3" key="1">
    <citation type="submission" date="2019-03" db="EMBL/GenBank/DDBJ databases">
        <title>Genomic Encyclopedia of Type Strains, Phase IV (KMG-IV): sequencing the most valuable type-strain genomes for metagenomic binning, comparative biology and taxonomic classification.</title>
        <authorList>
            <person name="Goeker M."/>
        </authorList>
    </citation>
    <scope>NUCLEOTIDE SEQUENCE [LARGE SCALE GENOMIC DNA]</scope>
    <source>
        <strain evidence="2 3">DSM 26377</strain>
    </source>
</reference>
<gene>
    <name evidence="2" type="ORF">DFR24_3552</name>
</gene>